<evidence type="ECO:0000313" key="2">
    <source>
        <dbReference type="EMBL" id="CAH2329834.1"/>
    </source>
</evidence>
<evidence type="ECO:0000256" key="1">
    <source>
        <dbReference type="SAM" id="MobiDB-lite"/>
    </source>
</evidence>
<reference evidence="2" key="1">
    <citation type="submission" date="2022-03" db="EMBL/GenBank/DDBJ databases">
        <authorList>
            <person name="Alioto T."/>
            <person name="Alioto T."/>
            <person name="Gomez Garrido J."/>
        </authorList>
    </citation>
    <scope>NUCLEOTIDE SEQUENCE</scope>
</reference>
<gene>
    <name evidence="2" type="ORF">PECUL_23A048140</name>
</gene>
<sequence>MFHDFTSITTQWSKGYAKCAQKSTMRGETGEETEVDAEIPVPNFANTHLGQAPTQSSHLQDGGIQWEDP</sequence>
<dbReference type="EMBL" id="CAKOES020000073">
    <property type="protein sequence ID" value="CAH2329834.1"/>
    <property type="molecule type" value="Genomic_DNA"/>
</dbReference>
<feature type="region of interest" description="Disordered" evidence="1">
    <location>
        <begin position="47"/>
        <end position="69"/>
    </location>
</feature>
<feature type="compositionally biased region" description="Polar residues" evidence="1">
    <location>
        <begin position="47"/>
        <end position="59"/>
    </location>
</feature>
<organism evidence="2 3">
    <name type="scientific">Pelobates cultripes</name>
    <name type="common">Western spadefoot toad</name>
    <dbReference type="NCBI Taxonomy" id="61616"/>
    <lineage>
        <taxon>Eukaryota</taxon>
        <taxon>Metazoa</taxon>
        <taxon>Chordata</taxon>
        <taxon>Craniata</taxon>
        <taxon>Vertebrata</taxon>
        <taxon>Euteleostomi</taxon>
        <taxon>Amphibia</taxon>
        <taxon>Batrachia</taxon>
        <taxon>Anura</taxon>
        <taxon>Pelobatoidea</taxon>
        <taxon>Pelobatidae</taxon>
        <taxon>Pelobates</taxon>
    </lineage>
</organism>
<keyword evidence="3" id="KW-1185">Reference proteome</keyword>
<evidence type="ECO:0000313" key="3">
    <source>
        <dbReference type="Proteomes" id="UP001295444"/>
    </source>
</evidence>
<dbReference type="AlphaFoldDB" id="A0AAD1TPL6"/>
<proteinExistence type="predicted"/>
<dbReference type="Proteomes" id="UP001295444">
    <property type="component" value="Unassembled WGS sequence"/>
</dbReference>
<protein>
    <submittedName>
        <fullName evidence="2">Uncharacterized protein</fullName>
    </submittedName>
</protein>
<accession>A0AAD1TPL6</accession>
<name>A0AAD1TPL6_PELCU</name>
<feature type="non-terminal residue" evidence="2">
    <location>
        <position position="69"/>
    </location>
</feature>
<comment type="caution">
    <text evidence="2">The sequence shown here is derived from an EMBL/GenBank/DDBJ whole genome shotgun (WGS) entry which is preliminary data.</text>
</comment>